<evidence type="ECO:0000313" key="2">
    <source>
        <dbReference type="EMBL" id="RDU66159.1"/>
    </source>
</evidence>
<organism evidence="2 3">
    <name type="scientific">Helicobacter equorum</name>
    <dbReference type="NCBI Taxonomy" id="361872"/>
    <lineage>
        <taxon>Bacteria</taxon>
        <taxon>Pseudomonadati</taxon>
        <taxon>Campylobacterota</taxon>
        <taxon>Epsilonproteobacteria</taxon>
        <taxon>Campylobacterales</taxon>
        <taxon>Helicobacteraceae</taxon>
        <taxon>Helicobacter</taxon>
    </lineage>
</organism>
<keyword evidence="3" id="KW-1185">Reference proteome</keyword>
<name>A0A3D8ILR0_9HELI</name>
<feature type="transmembrane region" description="Helical" evidence="1">
    <location>
        <begin position="6"/>
        <end position="29"/>
    </location>
</feature>
<dbReference type="Proteomes" id="UP000256514">
    <property type="component" value="Unassembled WGS sequence"/>
</dbReference>
<dbReference type="RefSeq" id="WP_115571529.1">
    <property type="nucleotide sequence ID" value="NZ_NXLT01000008.1"/>
</dbReference>
<keyword evidence="1" id="KW-0472">Membrane</keyword>
<keyword evidence="1" id="KW-1133">Transmembrane helix</keyword>
<dbReference type="AlphaFoldDB" id="A0A3D8ILR0"/>
<dbReference type="EMBL" id="NXLT01000008">
    <property type="protein sequence ID" value="RDU66159.1"/>
    <property type="molecule type" value="Genomic_DNA"/>
</dbReference>
<sequence>MKKNYWPVAIVGIILFGVLIISVGVVIAIKNPAIDEEMYGGKKRDIDERINSILQEQNEFESSAKAFLQMGEENLVLQTPYRIKAPKKSFVPPKFALPLSLRLEIQSPIYIHSVKLIITSFMQDVPDSNPIAFSTKNGQIYTPDSSLAFAKDGRYKLRFEIQYSQNRDTPPTKTAYFEQEIFYASNAAHAN</sequence>
<protein>
    <submittedName>
        <fullName evidence="2">Uncharacterized protein</fullName>
    </submittedName>
</protein>
<comment type="caution">
    <text evidence="2">The sequence shown here is derived from an EMBL/GenBank/DDBJ whole genome shotgun (WGS) entry which is preliminary data.</text>
</comment>
<gene>
    <name evidence="2" type="ORF">CQA54_07775</name>
</gene>
<accession>A0A3D8ILR0</accession>
<reference evidence="2 3" key="1">
    <citation type="submission" date="2018-04" db="EMBL/GenBank/DDBJ databases">
        <title>Novel Campyloabacter and Helicobacter Species and Strains.</title>
        <authorList>
            <person name="Mannion A.J."/>
            <person name="Shen Z."/>
            <person name="Fox J.G."/>
        </authorList>
    </citation>
    <scope>NUCLEOTIDE SEQUENCE [LARGE SCALE GENOMIC DNA]</scope>
    <source>
        <strain evidence="2 3">MIT 12-6600</strain>
    </source>
</reference>
<evidence type="ECO:0000313" key="3">
    <source>
        <dbReference type="Proteomes" id="UP000256514"/>
    </source>
</evidence>
<evidence type="ECO:0000256" key="1">
    <source>
        <dbReference type="SAM" id="Phobius"/>
    </source>
</evidence>
<proteinExistence type="predicted"/>
<keyword evidence="1" id="KW-0812">Transmembrane</keyword>
<dbReference type="OrthoDB" id="5324824at2"/>